<gene>
    <name evidence="7" type="ORF">DM02DRAFT_513613</name>
</gene>
<dbReference type="EMBL" id="KZ805306">
    <property type="protein sequence ID" value="PVI06916.1"/>
    <property type="molecule type" value="Genomic_DNA"/>
</dbReference>
<proteinExistence type="predicted"/>
<dbReference type="InterPro" id="IPR008271">
    <property type="entry name" value="Ser/Thr_kinase_AS"/>
</dbReference>
<dbReference type="SMART" id="SM00220">
    <property type="entry name" value="S_TKc"/>
    <property type="match status" value="1"/>
</dbReference>
<keyword evidence="3" id="KW-0547">Nucleotide-binding</keyword>
<keyword evidence="5" id="KW-0067">ATP-binding</keyword>
<reference evidence="7 8" key="1">
    <citation type="journal article" date="2018" name="Sci. Rep.">
        <title>Comparative genomics provides insights into the lifestyle and reveals functional heterogeneity of dark septate endophytic fungi.</title>
        <authorList>
            <person name="Knapp D.G."/>
            <person name="Nemeth J.B."/>
            <person name="Barry K."/>
            <person name="Hainaut M."/>
            <person name="Henrissat B."/>
            <person name="Johnson J."/>
            <person name="Kuo A."/>
            <person name="Lim J.H.P."/>
            <person name="Lipzen A."/>
            <person name="Nolan M."/>
            <person name="Ohm R.A."/>
            <person name="Tamas L."/>
            <person name="Grigoriev I.V."/>
            <person name="Spatafora J.W."/>
            <person name="Nagy L.G."/>
            <person name="Kovacs G.M."/>
        </authorList>
    </citation>
    <scope>NUCLEOTIDE SEQUENCE [LARGE SCALE GENOMIC DNA]</scope>
    <source>
        <strain evidence="7 8">DSE2036</strain>
    </source>
</reference>
<dbReference type="Gene3D" id="1.10.510.10">
    <property type="entry name" value="Transferase(Phosphotransferase) domain 1"/>
    <property type="match status" value="1"/>
</dbReference>
<protein>
    <recommendedName>
        <fullName evidence="1">non-specific serine/threonine protein kinase</fullName>
        <ecNumber evidence="1">2.7.11.1</ecNumber>
    </recommendedName>
</protein>
<dbReference type="InterPro" id="IPR050660">
    <property type="entry name" value="NEK_Ser/Thr_kinase"/>
</dbReference>
<dbReference type="PANTHER" id="PTHR43671">
    <property type="entry name" value="SERINE/THREONINE-PROTEIN KINASE NEK"/>
    <property type="match status" value="1"/>
</dbReference>
<dbReference type="OrthoDB" id="310217at2759"/>
<dbReference type="PROSITE" id="PS00108">
    <property type="entry name" value="PROTEIN_KINASE_ST"/>
    <property type="match status" value="1"/>
</dbReference>
<organism evidence="7 8">
    <name type="scientific">Periconia macrospinosa</name>
    <dbReference type="NCBI Taxonomy" id="97972"/>
    <lineage>
        <taxon>Eukaryota</taxon>
        <taxon>Fungi</taxon>
        <taxon>Dikarya</taxon>
        <taxon>Ascomycota</taxon>
        <taxon>Pezizomycotina</taxon>
        <taxon>Dothideomycetes</taxon>
        <taxon>Pleosporomycetidae</taxon>
        <taxon>Pleosporales</taxon>
        <taxon>Massarineae</taxon>
        <taxon>Periconiaceae</taxon>
        <taxon>Periconia</taxon>
    </lineage>
</organism>
<dbReference type="Pfam" id="PF00069">
    <property type="entry name" value="Pkinase"/>
    <property type="match status" value="1"/>
</dbReference>
<dbReference type="InterPro" id="IPR000719">
    <property type="entry name" value="Prot_kinase_dom"/>
</dbReference>
<keyword evidence="2" id="KW-0808">Transferase</keyword>
<dbReference type="PANTHER" id="PTHR43671:SF13">
    <property type="entry name" value="SERINE_THREONINE-PROTEIN KINASE NEK2"/>
    <property type="match status" value="1"/>
</dbReference>
<evidence type="ECO:0000256" key="3">
    <source>
        <dbReference type="ARBA" id="ARBA00022741"/>
    </source>
</evidence>
<dbReference type="STRING" id="97972.A0A2V1E957"/>
<evidence type="ECO:0000313" key="8">
    <source>
        <dbReference type="Proteomes" id="UP000244855"/>
    </source>
</evidence>
<evidence type="ECO:0000256" key="1">
    <source>
        <dbReference type="ARBA" id="ARBA00012513"/>
    </source>
</evidence>
<name>A0A2V1E957_9PLEO</name>
<evidence type="ECO:0000256" key="4">
    <source>
        <dbReference type="ARBA" id="ARBA00022777"/>
    </source>
</evidence>
<feature type="domain" description="Protein kinase" evidence="6">
    <location>
        <begin position="1"/>
        <end position="321"/>
    </location>
</feature>
<dbReference type="EC" id="2.7.11.1" evidence="1"/>
<evidence type="ECO:0000313" key="7">
    <source>
        <dbReference type="EMBL" id="PVI06916.1"/>
    </source>
</evidence>
<sequence length="339" mass="38433">MAWNPEEWNVKEVCNPAVEIMVNKHNVNMLVVKKVMRNHNPSSGDARPLEIKFLALLPDSNRVIKPIFVAPSQPSPQFSTAIFRHYPLGDIHVWRQQNIPVPEPHIWRMFLQMAQAVAFIQKETSPSLTQVQRPVIVHRDIKPSNILVVDNGTTHPSFRLIDFGCACIETQHKLPARVGTYEWQPPENPYINTKAADIWSLGAVVYYMATGIAPIRNPRDYANDRFKELGSHPESASRYPSPDRYYAAKTPRHAFPINLSALQQLLQGVPLIRIDGIPRRIHQYSDILNRWMQACLQKSPTDRTTSRQLVTDMQVEAKEVLTQTGDPAALTDIDLGSGN</sequence>
<dbReference type="PROSITE" id="PS50011">
    <property type="entry name" value="PROTEIN_KINASE_DOM"/>
    <property type="match status" value="1"/>
</dbReference>
<evidence type="ECO:0000259" key="6">
    <source>
        <dbReference type="PROSITE" id="PS50011"/>
    </source>
</evidence>
<keyword evidence="4 7" id="KW-0418">Kinase</keyword>
<dbReference type="Proteomes" id="UP000244855">
    <property type="component" value="Unassembled WGS sequence"/>
</dbReference>
<dbReference type="GO" id="GO:0005524">
    <property type="term" value="F:ATP binding"/>
    <property type="evidence" value="ECO:0007669"/>
    <property type="project" value="UniProtKB-KW"/>
</dbReference>
<evidence type="ECO:0000256" key="2">
    <source>
        <dbReference type="ARBA" id="ARBA00022679"/>
    </source>
</evidence>
<keyword evidence="8" id="KW-1185">Reference proteome</keyword>
<dbReference type="AlphaFoldDB" id="A0A2V1E957"/>
<accession>A0A2V1E957</accession>
<evidence type="ECO:0000256" key="5">
    <source>
        <dbReference type="ARBA" id="ARBA00022840"/>
    </source>
</evidence>
<dbReference type="InterPro" id="IPR011009">
    <property type="entry name" value="Kinase-like_dom_sf"/>
</dbReference>
<dbReference type="SUPFAM" id="SSF56112">
    <property type="entry name" value="Protein kinase-like (PK-like)"/>
    <property type="match status" value="1"/>
</dbReference>
<dbReference type="CDD" id="cd00180">
    <property type="entry name" value="PKc"/>
    <property type="match status" value="1"/>
</dbReference>
<dbReference type="GO" id="GO:0004674">
    <property type="term" value="F:protein serine/threonine kinase activity"/>
    <property type="evidence" value="ECO:0007669"/>
    <property type="project" value="UniProtKB-EC"/>
</dbReference>